<keyword evidence="2" id="KW-0723">Serine/threonine-protein kinase</keyword>
<evidence type="ECO:0000256" key="5">
    <source>
        <dbReference type="ARBA" id="ARBA00022777"/>
    </source>
</evidence>
<feature type="transmembrane region" description="Helical" evidence="10">
    <location>
        <begin position="124"/>
        <end position="144"/>
    </location>
</feature>
<dbReference type="GO" id="GO:0035556">
    <property type="term" value="P:intracellular signal transduction"/>
    <property type="evidence" value="ECO:0007669"/>
    <property type="project" value="TreeGrafter"/>
</dbReference>
<dbReference type="InterPro" id="IPR011009">
    <property type="entry name" value="Kinase-like_dom_sf"/>
</dbReference>
<keyword evidence="5" id="KW-0418">Kinase</keyword>
<evidence type="ECO:0000256" key="10">
    <source>
        <dbReference type="SAM" id="Phobius"/>
    </source>
</evidence>
<feature type="compositionally biased region" description="Polar residues" evidence="9">
    <location>
        <begin position="246"/>
        <end position="256"/>
    </location>
</feature>
<dbReference type="GeneTree" id="ENSGT00940000165287"/>
<keyword evidence="10" id="KW-0472">Membrane</keyword>
<dbReference type="PROSITE" id="PS00108">
    <property type="entry name" value="PROTEIN_KINASE_ST"/>
    <property type="match status" value="1"/>
</dbReference>
<dbReference type="AlphaFoldDB" id="A0A8C4XDH8"/>
<evidence type="ECO:0000256" key="9">
    <source>
        <dbReference type="SAM" id="MobiDB-lite"/>
    </source>
</evidence>
<evidence type="ECO:0000256" key="4">
    <source>
        <dbReference type="ARBA" id="ARBA00022741"/>
    </source>
</evidence>
<feature type="compositionally biased region" description="Basic residues" evidence="9">
    <location>
        <begin position="257"/>
        <end position="266"/>
    </location>
</feature>
<dbReference type="SUPFAM" id="SSF56112">
    <property type="entry name" value="Protein kinase-like (PK-like)"/>
    <property type="match status" value="1"/>
</dbReference>
<keyword evidence="13" id="KW-1185">Reference proteome</keyword>
<dbReference type="Gene3D" id="1.10.510.10">
    <property type="entry name" value="Transferase(Phosphotransferase) domain 1"/>
    <property type="match status" value="1"/>
</dbReference>
<reference evidence="12" key="2">
    <citation type="submission" date="2025-08" db="UniProtKB">
        <authorList>
            <consortium name="Ensembl"/>
        </authorList>
    </citation>
    <scope>IDENTIFICATION</scope>
</reference>
<protein>
    <recommendedName>
        <fullName evidence="1">non-specific serine/threonine protein kinase</fullName>
        <ecNumber evidence="1">2.7.11.1</ecNumber>
    </recommendedName>
</protein>
<dbReference type="GO" id="GO:0005524">
    <property type="term" value="F:ATP binding"/>
    <property type="evidence" value="ECO:0007669"/>
    <property type="project" value="UniProtKB-KW"/>
</dbReference>
<name>A0A8C4XDH8_ERPCA</name>
<feature type="domain" description="Protein kinase" evidence="11">
    <location>
        <begin position="1"/>
        <end position="198"/>
    </location>
</feature>
<evidence type="ECO:0000256" key="1">
    <source>
        <dbReference type="ARBA" id="ARBA00012513"/>
    </source>
</evidence>
<keyword evidence="10" id="KW-1133">Transmembrane helix</keyword>
<dbReference type="EC" id="2.7.11.1" evidence="1"/>
<evidence type="ECO:0000256" key="2">
    <source>
        <dbReference type="ARBA" id="ARBA00022527"/>
    </source>
</evidence>
<evidence type="ECO:0000256" key="7">
    <source>
        <dbReference type="ARBA" id="ARBA00047899"/>
    </source>
</evidence>
<evidence type="ECO:0000256" key="6">
    <source>
        <dbReference type="ARBA" id="ARBA00022840"/>
    </source>
</evidence>
<keyword evidence="10" id="KW-0812">Transmembrane</keyword>
<dbReference type="InterPro" id="IPR008271">
    <property type="entry name" value="Ser/Thr_kinase_AS"/>
</dbReference>
<comment type="catalytic activity">
    <reaction evidence="7">
        <text>L-threonyl-[protein] + ATP = O-phospho-L-threonyl-[protein] + ADP + H(+)</text>
        <dbReference type="Rhea" id="RHEA:46608"/>
        <dbReference type="Rhea" id="RHEA-COMP:11060"/>
        <dbReference type="Rhea" id="RHEA-COMP:11605"/>
        <dbReference type="ChEBI" id="CHEBI:15378"/>
        <dbReference type="ChEBI" id="CHEBI:30013"/>
        <dbReference type="ChEBI" id="CHEBI:30616"/>
        <dbReference type="ChEBI" id="CHEBI:61977"/>
        <dbReference type="ChEBI" id="CHEBI:456216"/>
        <dbReference type="EC" id="2.7.11.1"/>
    </reaction>
</comment>
<feature type="region of interest" description="Disordered" evidence="9">
    <location>
        <begin position="246"/>
        <end position="266"/>
    </location>
</feature>
<organism evidence="12 13">
    <name type="scientific">Erpetoichthys calabaricus</name>
    <name type="common">Rope fish</name>
    <name type="synonym">Calamoichthys calabaricus</name>
    <dbReference type="NCBI Taxonomy" id="27687"/>
    <lineage>
        <taxon>Eukaryota</taxon>
        <taxon>Metazoa</taxon>
        <taxon>Chordata</taxon>
        <taxon>Craniata</taxon>
        <taxon>Vertebrata</taxon>
        <taxon>Euteleostomi</taxon>
        <taxon>Actinopterygii</taxon>
        <taxon>Polypteriformes</taxon>
        <taxon>Polypteridae</taxon>
        <taxon>Erpetoichthys</taxon>
    </lineage>
</organism>
<reference evidence="12" key="3">
    <citation type="submission" date="2025-09" db="UniProtKB">
        <authorList>
            <consortium name="Ensembl"/>
        </authorList>
    </citation>
    <scope>IDENTIFICATION</scope>
</reference>
<dbReference type="GO" id="GO:0050321">
    <property type="term" value="F:tau-protein kinase activity"/>
    <property type="evidence" value="ECO:0007669"/>
    <property type="project" value="TreeGrafter"/>
</dbReference>
<proteinExistence type="predicted"/>
<dbReference type="GO" id="GO:0000226">
    <property type="term" value="P:microtubule cytoskeleton organization"/>
    <property type="evidence" value="ECO:0007669"/>
    <property type="project" value="TreeGrafter"/>
</dbReference>
<keyword evidence="4" id="KW-0547">Nucleotide-binding</keyword>
<dbReference type="PANTHER" id="PTHR24346">
    <property type="entry name" value="MAP/MICROTUBULE AFFINITY-REGULATING KINASE"/>
    <property type="match status" value="1"/>
</dbReference>
<keyword evidence="6" id="KW-0067">ATP-binding</keyword>
<dbReference type="Pfam" id="PF00069">
    <property type="entry name" value="Pkinase"/>
    <property type="match status" value="1"/>
</dbReference>
<evidence type="ECO:0000256" key="3">
    <source>
        <dbReference type="ARBA" id="ARBA00022679"/>
    </source>
</evidence>
<dbReference type="InterPro" id="IPR000719">
    <property type="entry name" value="Prot_kinase_dom"/>
</dbReference>
<evidence type="ECO:0000313" key="13">
    <source>
        <dbReference type="Proteomes" id="UP000694620"/>
    </source>
</evidence>
<dbReference type="SMART" id="SM00220">
    <property type="entry name" value="S_TKc"/>
    <property type="match status" value="1"/>
</dbReference>
<evidence type="ECO:0000259" key="11">
    <source>
        <dbReference type="PROSITE" id="PS50011"/>
    </source>
</evidence>
<dbReference type="PANTHER" id="PTHR24346:SF29">
    <property type="entry name" value="SERINE_THREONINE-PROTEIN KINASE NIM1-LIKE"/>
    <property type="match status" value="1"/>
</dbReference>
<dbReference type="Ensembl" id="ENSECRT00000023383.1">
    <property type="protein sequence ID" value="ENSECRP00000022890.1"/>
    <property type="gene ID" value="ENSECRG00000015465.1"/>
</dbReference>
<keyword evidence="3" id="KW-0808">Transferase</keyword>
<dbReference type="Proteomes" id="UP000694620">
    <property type="component" value="Chromosome 12"/>
</dbReference>
<reference evidence="12" key="1">
    <citation type="submission" date="2021-06" db="EMBL/GenBank/DDBJ databases">
        <authorList>
            <consortium name="Wellcome Sanger Institute Data Sharing"/>
        </authorList>
    </citation>
    <scope>NUCLEOTIDE SEQUENCE [LARGE SCALE GENOMIC DNA]</scope>
</reference>
<dbReference type="PROSITE" id="PS50011">
    <property type="entry name" value="PROTEIN_KINASE_DOM"/>
    <property type="match status" value="1"/>
</dbReference>
<dbReference type="GO" id="GO:0005737">
    <property type="term" value="C:cytoplasm"/>
    <property type="evidence" value="ECO:0007669"/>
    <property type="project" value="TreeGrafter"/>
</dbReference>
<evidence type="ECO:0000256" key="8">
    <source>
        <dbReference type="ARBA" id="ARBA00048679"/>
    </source>
</evidence>
<accession>A0A8C4XDH8</accession>
<comment type="catalytic activity">
    <reaction evidence="8">
        <text>L-seryl-[protein] + ATP = O-phospho-L-seryl-[protein] + ADP + H(+)</text>
        <dbReference type="Rhea" id="RHEA:17989"/>
        <dbReference type="Rhea" id="RHEA-COMP:9863"/>
        <dbReference type="Rhea" id="RHEA-COMP:11604"/>
        <dbReference type="ChEBI" id="CHEBI:15378"/>
        <dbReference type="ChEBI" id="CHEBI:29999"/>
        <dbReference type="ChEBI" id="CHEBI:30616"/>
        <dbReference type="ChEBI" id="CHEBI:83421"/>
        <dbReference type="ChEBI" id="CHEBI:456216"/>
        <dbReference type="EC" id="2.7.11.1"/>
    </reaction>
</comment>
<evidence type="ECO:0000313" key="12">
    <source>
        <dbReference type="Ensembl" id="ENSECRP00000022890.1"/>
    </source>
</evidence>
<sequence>SIEQSRSKNFIDRVALWDILRLHGDPLKVTGCHGRPVHWYWECCAEWRLNLCVLSQLIDNSYCNIVHRDLKAENIFYMTSHCVKVGDFGFSAVSGSNDLLHTFCGSPPYAAPELFRDKGYLGRYVDIWALGVLLYFMVTAAMPFHEENLGRLKCRILQGSYSIPSYVSEKCQRVIKGMLRPVPADRFSVAQICGSAWLKGVEFPKPYKRFELNPARRLDCRPLTAEEQIVKSVLVDMGITEAHMENSGSRGFCTSRNHTKALKPWK</sequence>